<keyword evidence="3" id="KW-0010">Activator</keyword>
<dbReference type="CDD" id="cd01106">
    <property type="entry name" value="HTH_TipAL-Mta"/>
    <property type="match status" value="1"/>
</dbReference>
<dbReference type="SUPFAM" id="SSF46955">
    <property type="entry name" value="Putative DNA-binding domain"/>
    <property type="match status" value="1"/>
</dbReference>
<dbReference type="SMART" id="SM00422">
    <property type="entry name" value="HTH_MERR"/>
    <property type="match status" value="1"/>
</dbReference>
<protein>
    <submittedName>
        <fullName evidence="6">MerR family transcriptional regulator</fullName>
    </submittedName>
</protein>
<dbReference type="InterPro" id="IPR047057">
    <property type="entry name" value="MerR_fam"/>
</dbReference>
<evidence type="ECO:0000256" key="4">
    <source>
        <dbReference type="ARBA" id="ARBA00023163"/>
    </source>
</evidence>
<dbReference type="EMBL" id="JAFREM010000013">
    <property type="protein sequence ID" value="MBO1306178.1"/>
    <property type="molecule type" value="Genomic_DNA"/>
</dbReference>
<dbReference type="Gene3D" id="1.10.490.50">
    <property type="entry name" value="Antibiotic binding domain of TipA-like multidrug resistance regulators"/>
    <property type="match status" value="1"/>
</dbReference>
<evidence type="ECO:0000256" key="3">
    <source>
        <dbReference type="ARBA" id="ARBA00023159"/>
    </source>
</evidence>
<evidence type="ECO:0000256" key="1">
    <source>
        <dbReference type="ARBA" id="ARBA00023015"/>
    </source>
</evidence>
<dbReference type="Pfam" id="PF13411">
    <property type="entry name" value="MerR_1"/>
    <property type="match status" value="1"/>
</dbReference>
<evidence type="ECO:0000313" key="6">
    <source>
        <dbReference type="EMBL" id="MBO1306178.1"/>
    </source>
</evidence>
<keyword evidence="2" id="KW-0238">DNA-binding</keyword>
<sequence>MAYTVKQVADLSGVSPRTLRYYDEINLLKPAEVNESGYRLYQQPEIDRLQQILVYRSMGLSLKEIQKILDHPDFEIEEALRQQKAQLAKRRAEIDELLLLVEQTLAHYKGEKNMSNEEIFDLFKNESWQENENLYGEELQEKYGEETVEDSKKKWLGHSEKEFQEREAAEQEMLTKLKEYGQAPQLPSDLAQEIFKLHKTWLEYSWQNYSSEAHRGVAEMYVLDERFSKYYEERVGKDAPQWLREIIHFYA</sequence>
<dbReference type="PANTHER" id="PTHR30204:SF90">
    <property type="entry name" value="HTH-TYPE TRANSCRIPTIONAL ACTIVATOR MTA"/>
    <property type="match status" value="1"/>
</dbReference>
<dbReference type="Pfam" id="PF07739">
    <property type="entry name" value="TipAS"/>
    <property type="match status" value="1"/>
</dbReference>
<dbReference type="PANTHER" id="PTHR30204">
    <property type="entry name" value="REDOX-CYCLING DRUG-SENSING TRANSCRIPTIONAL ACTIVATOR SOXR"/>
    <property type="match status" value="1"/>
</dbReference>
<organism evidence="6 7">
    <name type="scientific">Candidatus Enterococcus moelleringii</name>
    <dbReference type="NCBI Taxonomy" id="2815325"/>
    <lineage>
        <taxon>Bacteria</taxon>
        <taxon>Bacillati</taxon>
        <taxon>Bacillota</taxon>
        <taxon>Bacilli</taxon>
        <taxon>Lactobacillales</taxon>
        <taxon>Enterococcaceae</taxon>
        <taxon>Enterococcus</taxon>
    </lineage>
</organism>
<dbReference type="Proteomes" id="UP000664601">
    <property type="component" value="Unassembled WGS sequence"/>
</dbReference>
<dbReference type="InterPro" id="IPR036244">
    <property type="entry name" value="TipA-like_antibiotic-bd"/>
</dbReference>
<evidence type="ECO:0000256" key="2">
    <source>
        <dbReference type="ARBA" id="ARBA00023125"/>
    </source>
</evidence>
<gene>
    <name evidence="6" type="ORF">JZO70_08400</name>
</gene>
<feature type="domain" description="HTH merR-type" evidence="5">
    <location>
        <begin position="2"/>
        <end position="71"/>
    </location>
</feature>
<dbReference type="SUPFAM" id="SSF89082">
    <property type="entry name" value="Antibiotic binding domain of TipA-like multidrug resistance regulators"/>
    <property type="match status" value="1"/>
</dbReference>
<evidence type="ECO:0000313" key="7">
    <source>
        <dbReference type="Proteomes" id="UP000664601"/>
    </source>
</evidence>
<dbReference type="RefSeq" id="WP_207673109.1">
    <property type="nucleotide sequence ID" value="NZ_JAFREM010000013.1"/>
</dbReference>
<dbReference type="PROSITE" id="PS50937">
    <property type="entry name" value="HTH_MERR_2"/>
    <property type="match status" value="1"/>
</dbReference>
<evidence type="ECO:0000259" key="5">
    <source>
        <dbReference type="PROSITE" id="PS50937"/>
    </source>
</evidence>
<reference evidence="6 7" key="1">
    <citation type="submission" date="2021-03" db="EMBL/GenBank/DDBJ databases">
        <title>Enterococcal diversity collection.</title>
        <authorList>
            <person name="Gilmore M.S."/>
            <person name="Schwartzman J."/>
            <person name="Van Tyne D."/>
            <person name="Martin M."/>
            <person name="Earl A.M."/>
            <person name="Manson A.L."/>
            <person name="Straub T."/>
            <person name="Salamzade R."/>
            <person name="Saavedra J."/>
            <person name="Lebreton F."/>
            <person name="Prichula J."/>
            <person name="Schaufler K."/>
            <person name="Gaca A."/>
            <person name="Sgardioli B."/>
            <person name="Wagenaar J."/>
            <person name="Strong T."/>
        </authorList>
    </citation>
    <scope>NUCLEOTIDE SEQUENCE [LARGE SCALE GENOMIC DNA]</scope>
    <source>
        <strain evidence="6 7">669A</strain>
    </source>
</reference>
<proteinExistence type="predicted"/>
<dbReference type="InterPro" id="IPR012925">
    <property type="entry name" value="TipAS_dom"/>
</dbReference>
<dbReference type="Gene3D" id="1.10.1660.10">
    <property type="match status" value="1"/>
</dbReference>
<accession>A0ABS3L971</accession>
<keyword evidence="1" id="KW-0805">Transcription regulation</keyword>
<keyword evidence="4" id="KW-0804">Transcription</keyword>
<keyword evidence="7" id="KW-1185">Reference proteome</keyword>
<name>A0ABS3L971_9ENTE</name>
<comment type="caution">
    <text evidence="6">The sequence shown here is derived from an EMBL/GenBank/DDBJ whole genome shotgun (WGS) entry which is preliminary data.</text>
</comment>
<dbReference type="InterPro" id="IPR000551">
    <property type="entry name" value="MerR-type_HTH_dom"/>
</dbReference>
<dbReference type="InterPro" id="IPR009061">
    <property type="entry name" value="DNA-bd_dom_put_sf"/>
</dbReference>